<proteinExistence type="predicted"/>
<organism evidence="5 6">
    <name type="scientific">Stenotrophomonas nitritireducens</name>
    <dbReference type="NCBI Taxonomy" id="83617"/>
    <lineage>
        <taxon>Bacteria</taxon>
        <taxon>Pseudomonadati</taxon>
        <taxon>Pseudomonadota</taxon>
        <taxon>Gammaproteobacteria</taxon>
        <taxon>Lysobacterales</taxon>
        <taxon>Lysobacteraceae</taxon>
        <taxon>Stenotrophomonas</taxon>
    </lineage>
</organism>
<comment type="caution">
    <text evidence="5">The sequence shown here is derived from an EMBL/GenBank/DDBJ whole genome shotgun (WGS) entry which is preliminary data.</text>
</comment>
<dbReference type="GO" id="GO:0004824">
    <property type="term" value="F:lysine-tRNA ligase activity"/>
    <property type="evidence" value="ECO:0007669"/>
    <property type="project" value="TreeGrafter"/>
</dbReference>
<keyword evidence="1" id="KW-0436">Ligase</keyword>
<dbReference type="GO" id="GO:0006430">
    <property type="term" value="P:lysyl-tRNA aminoacylation"/>
    <property type="evidence" value="ECO:0007669"/>
    <property type="project" value="TreeGrafter"/>
</dbReference>
<dbReference type="Gene3D" id="3.30.930.10">
    <property type="entry name" value="Bira Bifunctional Protein, Domain 2"/>
    <property type="match status" value="1"/>
</dbReference>
<dbReference type="InterPro" id="IPR004364">
    <property type="entry name" value="Aa-tRNA-synt_II"/>
</dbReference>
<reference evidence="5" key="1">
    <citation type="submission" date="2021-02" db="EMBL/GenBank/DDBJ databases">
        <title>Thiocyanate and organic carbon inputs drive convergent selection for specific autotrophic Afipia and Thiobacillus strains within complex microbiomes.</title>
        <authorList>
            <person name="Huddy R.J."/>
            <person name="Sachdeva R."/>
            <person name="Kadzinga F."/>
            <person name="Kantor R.S."/>
            <person name="Harrison S.T.L."/>
            <person name="Banfield J.F."/>
        </authorList>
    </citation>
    <scope>NUCLEOTIDE SEQUENCE</scope>
    <source>
        <strain evidence="5">SCN18_10_11_15_R1_P_69_7</strain>
    </source>
</reference>
<feature type="domain" description="Aminoacyl-tRNA synthetase class II (D/K/N)" evidence="4">
    <location>
        <begin position="1"/>
        <end position="75"/>
    </location>
</feature>
<evidence type="ECO:0000256" key="1">
    <source>
        <dbReference type="ARBA" id="ARBA00022598"/>
    </source>
</evidence>
<dbReference type="GO" id="GO:0005829">
    <property type="term" value="C:cytosol"/>
    <property type="evidence" value="ECO:0007669"/>
    <property type="project" value="TreeGrafter"/>
</dbReference>
<evidence type="ECO:0000256" key="3">
    <source>
        <dbReference type="ARBA" id="ARBA00022840"/>
    </source>
</evidence>
<evidence type="ECO:0000256" key="2">
    <source>
        <dbReference type="ARBA" id="ARBA00022741"/>
    </source>
</evidence>
<accession>A0A9D8KYQ4</accession>
<sequence>LANGYHELNDAGEQRQRFQRDLAVRAARGDVQPPLDEPFLAALPDLPQCAGVAVGVDRLLMALAGTGRIADVLAFDFAHA</sequence>
<dbReference type="GO" id="GO:0005524">
    <property type="term" value="F:ATP binding"/>
    <property type="evidence" value="ECO:0007669"/>
    <property type="project" value="InterPro"/>
</dbReference>
<evidence type="ECO:0000313" key="5">
    <source>
        <dbReference type="EMBL" id="MBN8799756.1"/>
    </source>
</evidence>
<dbReference type="SUPFAM" id="SSF55681">
    <property type="entry name" value="Class II aaRS and biotin synthetases"/>
    <property type="match status" value="1"/>
</dbReference>
<dbReference type="GO" id="GO:0000049">
    <property type="term" value="F:tRNA binding"/>
    <property type="evidence" value="ECO:0007669"/>
    <property type="project" value="TreeGrafter"/>
</dbReference>
<dbReference type="Proteomes" id="UP000664815">
    <property type="component" value="Unassembled WGS sequence"/>
</dbReference>
<dbReference type="PANTHER" id="PTHR42918:SF6">
    <property type="entry name" value="ELONGATION FACTOR P--(R)-BETA-LYSINE LIGASE"/>
    <property type="match status" value="1"/>
</dbReference>
<keyword evidence="3" id="KW-0067">ATP-binding</keyword>
<dbReference type="EMBL" id="JAFKMG010000946">
    <property type="protein sequence ID" value="MBN8799756.1"/>
    <property type="molecule type" value="Genomic_DNA"/>
</dbReference>
<dbReference type="InterPro" id="IPR045864">
    <property type="entry name" value="aa-tRNA-synth_II/BPL/LPL"/>
</dbReference>
<protein>
    <submittedName>
        <fullName evidence="5">EF-P lysine aminoacylase GenX</fullName>
    </submittedName>
</protein>
<dbReference type="PANTHER" id="PTHR42918">
    <property type="entry name" value="LYSYL-TRNA SYNTHETASE"/>
    <property type="match status" value="1"/>
</dbReference>
<feature type="non-terminal residue" evidence="5">
    <location>
        <position position="1"/>
    </location>
</feature>
<dbReference type="AlphaFoldDB" id="A0A9D8KYQ4"/>
<evidence type="ECO:0000259" key="4">
    <source>
        <dbReference type="Pfam" id="PF00152"/>
    </source>
</evidence>
<gene>
    <name evidence="5" type="ORF">J0H45_10460</name>
</gene>
<dbReference type="Pfam" id="PF00152">
    <property type="entry name" value="tRNA-synt_2"/>
    <property type="match status" value="1"/>
</dbReference>
<evidence type="ECO:0000313" key="6">
    <source>
        <dbReference type="Proteomes" id="UP000664815"/>
    </source>
</evidence>
<keyword evidence="2" id="KW-0547">Nucleotide-binding</keyword>
<name>A0A9D8KYQ4_9GAMM</name>